<organism evidence="2 3">
    <name type="scientific">Rhodococcus aetherivorans</name>
    <dbReference type="NCBI Taxonomy" id="191292"/>
    <lineage>
        <taxon>Bacteria</taxon>
        <taxon>Bacillati</taxon>
        <taxon>Actinomycetota</taxon>
        <taxon>Actinomycetes</taxon>
        <taxon>Mycobacteriales</taxon>
        <taxon>Nocardiaceae</taxon>
        <taxon>Rhodococcus</taxon>
    </lineage>
</organism>
<keyword evidence="3" id="KW-1185">Reference proteome</keyword>
<dbReference type="Proteomes" id="UP000325466">
    <property type="component" value="Unassembled WGS sequence"/>
</dbReference>
<feature type="region of interest" description="Disordered" evidence="1">
    <location>
        <begin position="1"/>
        <end position="88"/>
    </location>
</feature>
<dbReference type="EMBL" id="BLAH01000113">
    <property type="protein sequence ID" value="GES39225.1"/>
    <property type="molecule type" value="Genomic_DNA"/>
</dbReference>
<sequence>MAEHSRCSADAVPARPRADVRLPRASVRSPPYLRRMRRPISSVPERPAEPPVTETDPVGCARGAGRHSRPDGGGGARKRRGVDRGHPTRCIKCVSCKRDIRTGEPVSRRSGPRRRRPGIVSGTEGFLWRSGRFGTPEAMAARTPNEGI</sequence>
<protein>
    <submittedName>
        <fullName evidence="2">Uncharacterized protein</fullName>
    </submittedName>
</protein>
<accession>A0ABQ0YRS3</accession>
<evidence type="ECO:0000313" key="2">
    <source>
        <dbReference type="EMBL" id="GES39225.1"/>
    </source>
</evidence>
<name>A0ABQ0YRS3_9NOCA</name>
<evidence type="ECO:0000313" key="3">
    <source>
        <dbReference type="Proteomes" id="UP000325466"/>
    </source>
</evidence>
<proteinExistence type="predicted"/>
<comment type="caution">
    <text evidence="2">The sequence shown here is derived from an EMBL/GenBank/DDBJ whole genome shotgun (WGS) entry which is preliminary data.</text>
</comment>
<reference evidence="2 3" key="1">
    <citation type="journal article" date="2018" name="Biodegradation">
        <title>1,4-Dioxane degradation characteristics of Rhodococcus aetherivorans JCM 14343.</title>
        <authorList>
            <person name="Inoue D."/>
            <person name="Tsunoda T."/>
            <person name="Yamamoto N."/>
            <person name="Ike M."/>
            <person name="Sei K."/>
        </authorList>
    </citation>
    <scope>NUCLEOTIDE SEQUENCE [LARGE SCALE GENOMIC DNA]</scope>
    <source>
        <strain evidence="2 3">JCM 14343</strain>
    </source>
</reference>
<evidence type="ECO:0000256" key="1">
    <source>
        <dbReference type="SAM" id="MobiDB-lite"/>
    </source>
</evidence>
<gene>
    <name evidence="2" type="ORF">RAJCM14343_4493</name>
</gene>
<feature type="region of interest" description="Disordered" evidence="1">
    <location>
        <begin position="101"/>
        <end position="148"/>
    </location>
</feature>